<feature type="compositionally biased region" description="Basic and acidic residues" evidence="4">
    <location>
        <begin position="439"/>
        <end position="449"/>
    </location>
</feature>
<dbReference type="InterPro" id="IPR002110">
    <property type="entry name" value="Ankyrin_rpt"/>
</dbReference>
<feature type="compositionally biased region" description="Low complexity" evidence="4">
    <location>
        <begin position="598"/>
        <end position="610"/>
    </location>
</feature>
<accession>A0A6A5ATL5</accession>
<name>A0A6A5ATL5_NAEFO</name>
<dbReference type="PROSITE" id="PS50088">
    <property type="entry name" value="ANK_REPEAT"/>
    <property type="match status" value="4"/>
</dbReference>
<keyword evidence="6" id="KW-1185">Reference proteome</keyword>
<evidence type="ECO:0000256" key="4">
    <source>
        <dbReference type="SAM" id="MobiDB-lite"/>
    </source>
</evidence>
<dbReference type="VEuPathDB" id="AmoebaDB:NF0042760"/>
<feature type="compositionally biased region" description="Polar residues" evidence="4">
    <location>
        <begin position="215"/>
        <end position="249"/>
    </location>
</feature>
<dbReference type="RefSeq" id="XP_044556459.1">
    <property type="nucleotide sequence ID" value="XM_044713981.1"/>
</dbReference>
<evidence type="ECO:0000313" key="6">
    <source>
        <dbReference type="Proteomes" id="UP000444721"/>
    </source>
</evidence>
<organism evidence="5 6">
    <name type="scientific">Naegleria fowleri</name>
    <name type="common">Brain eating amoeba</name>
    <dbReference type="NCBI Taxonomy" id="5763"/>
    <lineage>
        <taxon>Eukaryota</taxon>
        <taxon>Discoba</taxon>
        <taxon>Heterolobosea</taxon>
        <taxon>Tetramitia</taxon>
        <taxon>Eutetramitia</taxon>
        <taxon>Vahlkampfiidae</taxon>
        <taxon>Naegleria</taxon>
    </lineage>
</organism>
<protein>
    <submittedName>
        <fullName evidence="5">Uncharacterized protein</fullName>
    </submittedName>
</protein>
<feature type="repeat" description="ANK" evidence="3">
    <location>
        <begin position="942"/>
        <end position="969"/>
    </location>
</feature>
<dbReference type="EMBL" id="VFQX01000074">
    <property type="protein sequence ID" value="KAF0971743.1"/>
    <property type="molecule type" value="Genomic_DNA"/>
</dbReference>
<feature type="region of interest" description="Disordered" evidence="4">
    <location>
        <begin position="383"/>
        <end position="410"/>
    </location>
</feature>
<dbReference type="InterPro" id="IPR036770">
    <property type="entry name" value="Ankyrin_rpt-contain_sf"/>
</dbReference>
<dbReference type="VEuPathDB" id="AmoebaDB:FDP41_009966"/>
<feature type="region of interest" description="Disordered" evidence="4">
    <location>
        <begin position="542"/>
        <end position="562"/>
    </location>
</feature>
<feature type="compositionally biased region" description="Low complexity" evidence="4">
    <location>
        <begin position="111"/>
        <end position="140"/>
    </location>
</feature>
<feature type="compositionally biased region" description="Low complexity" evidence="4">
    <location>
        <begin position="250"/>
        <end position="268"/>
    </location>
</feature>
<dbReference type="AlphaFoldDB" id="A0A6A5ATL5"/>
<evidence type="ECO:0000313" key="5">
    <source>
        <dbReference type="EMBL" id="KAF0971743.1"/>
    </source>
</evidence>
<dbReference type="SUPFAM" id="SSF48403">
    <property type="entry name" value="Ankyrin repeat"/>
    <property type="match status" value="2"/>
</dbReference>
<keyword evidence="2 3" id="KW-0040">ANK repeat</keyword>
<proteinExistence type="predicted"/>
<dbReference type="VEuPathDB" id="AmoebaDB:NfTy_081470"/>
<feature type="repeat" description="ANK" evidence="3">
    <location>
        <begin position="989"/>
        <end position="1010"/>
    </location>
</feature>
<feature type="repeat" description="ANK" evidence="3">
    <location>
        <begin position="1065"/>
        <end position="1086"/>
    </location>
</feature>
<dbReference type="Pfam" id="PF12796">
    <property type="entry name" value="Ank_2"/>
    <property type="match status" value="3"/>
</dbReference>
<dbReference type="Proteomes" id="UP000444721">
    <property type="component" value="Unassembled WGS sequence"/>
</dbReference>
<gene>
    <name evidence="5" type="ORF">FDP41_009966</name>
</gene>
<dbReference type="GeneID" id="68117181"/>
<feature type="region of interest" description="Disordered" evidence="4">
    <location>
        <begin position="30"/>
        <end position="91"/>
    </location>
</feature>
<feature type="compositionally biased region" description="Polar residues" evidence="4">
    <location>
        <begin position="141"/>
        <end position="158"/>
    </location>
</feature>
<feature type="compositionally biased region" description="Low complexity" evidence="4">
    <location>
        <begin position="35"/>
        <end position="67"/>
    </location>
</feature>
<dbReference type="PANTHER" id="PTHR24173">
    <property type="entry name" value="ANKYRIN REPEAT CONTAINING"/>
    <property type="match status" value="1"/>
</dbReference>
<evidence type="ECO:0000256" key="1">
    <source>
        <dbReference type="ARBA" id="ARBA00022737"/>
    </source>
</evidence>
<feature type="compositionally biased region" description="Low complexity" evidence="4">
    <location>
        <begin position="183"/>
        <end position="214"/>
    </location>
</feature>
<dbReference type="VEuPathDB" id="AmoebaDB:NF0042750"/>
<feature type="region of interest" description="Disordered" evidence="4">
    <location>
        <begin position="597"/>
        <end position="644"/>
    </location>
</feature>
<dbReference type="PROSITE" id="PS50297">
    <property type="entry name" value="ANK_REP_REGION"/>
    <property type="match status" value="4"/>
</dbReference>
<evidence type="ECO:0000256" key="2">
    <source>
        <dbReference type="ARBA" id="ARBA00023043"/>
    </source>
</evidence>
<keyword evidence="1" id="KW-0677">Repeat</keyword>
<reference evidence="5 6" key="1">
    <citation type="journal article" date="2019" name="Sci. Rep.">
        <title>Nanopore sequencing improves the draft genome of the human pathogenic amoeba Naegleria fowleri.</title>
        <authorList>
            <person name="Liechti N."/>
            <person name="Schurch N."/>
            <person name="Bruggmann R."/>
            <person name="Wittwer M."/>
        </authorList>
    </citation>
    <scope>NUCLEOTIDE SEQUENCE [LARGE SCALE GENOMIC DNA]</scope>
    <source>
        <strain evidence="5 6">ATCC 30894</strain>
    </source>
</reference>
<sequence length="1162" mass="128955">MATTSTIHMMNHSLSHHQTQHLNSSPNKLIHLTDESSSSSLNHNKNNNNTNLDHHSSTSSLAHLLHSSPPPPHENSNQCSKDNCESHHKASIRSNSINSSNLHQQQDMITNSNHNNKNNVSSSQQQQQQPQNHQHPNENSTTTSAPTGLLPSKSTSRWTKLKQAFKREHQGSAAGAHNDKKSTTLTTSSTTTTTTTNSVNPSSSQSHTLLNSSNKQQQHNGWTGMSADPSSQSDPSFNITSSQQQNLSIHQKNVHLSSSSSNGVGSLKPTTHADHSSDDSQQQNIISDDPTMMSFETFLSVNTLSASPKSTGQSSYHTSPSSSIMNHSYQTRMTSPTTAHLKVSNAYLFNEDDRNCVTSPSGLSVSSMNSEPPPVASFVIQSQSSPSLTNNLTKKKKTFTPTNDMNEEMVDPLPASKKAKGNIKRLIAMLTPRRRRNSKHEDPKLDNGKSKLSIKSSNVDNINDPALLDVAHKRQLFEKKTAEIGSKPVNSDEHLKFLQKERIVTAQIQHFKQSQEEHVELQLIQKRKYSVSGKLATWLRAGRDNSDKPKSQSFGDDKKEKRKSLSEVLKSYNFSSSNGSDNSDRVTTLSKIHRLVASNNNHHNNTKSNTDPTHTVKSSDITSDDSLTDVPMTIDPPKSSPRSNVPLLALQSEEFRKTTEQIALELDEIGDELSRESDIIEEPEKPSNQNASTSPPSLNVTLPEHFPKSVSSPILDIDQEDYNVMSPVRLPSTINENEPSMRRSTLSIVPDFSLLKPNQVYYYILDNYVNNSDFDDHTCAEKVEEFLNAYIEYFQNVEHSQSDDNSGLSPSTFTEADVRNLRDKERPKCYLMHQAAKKNRYSLIYLLSTKYNCDVEAQDDLESSPLHWACSHRAIDSIMVLCQLKAKVNIRDKYGKAPLHLLLTKAIADEANCNLSSAKQCFKGAQILCNMFDGDYNFKTSDGSTILHIACELGRMEVVKFLVGESNDVMQGTGTQGSNRVLLNSKDKIGKTPLMRAATRGHLDIVEYIIVNSKPSVVFGPMSRDDKKQNILHQAALQGLDALVNRIAFHNPNACANMMQEQDISGNSPLHLAVSKGNVKTVNLFLTLLNKDVVNVTNEKGETPLHLACKVKDKKAAEKICRYLLQNGANPDVKDNKQQTPRQLALENELQVEFAGSKNKKK</sequence>
<dbReference type="OrthoDB" id="194358at2759"/>
<dbReference type="Gene3D" id="1.25.40.20">
    <property type="entry name" value="Ankyrin repeat-containing domain"/>
    <property type="match status" value="3"/>
</dbReference>
<dbReference type="PANTHER" id="PTHR24173:SF74">
    <property type="entry name" value="ANKYRIN REPEAT DOMAIN-CONTAINING PROTEIN 16"/>
    <property type="match status" value="1"/>
</dbReference>
<dbReference type="OMA" id="CELGRME"/>
<feature type="region of interest" description="Disordered" evidence="4">
    <location>
        <begin position="430"/>
        <end position="458"/>
    </location>
</feature>
<evidence type="ECO:0000256" key="3">
    <source>
        <dbReference type="PROSITE-ProRule" id="PRU00023"/>
    </source>
</evidence>
<dbReference type="VEuPathDB" id="AmoebaDB:NF0042770"/>
<dbReference type="PRINTS" id="PR01415">
    <property type="entry name" value="ANKYRIN"/>
</dbReference>
<feature type="repeat" description="ANK" evidence="3">
    <location>
        <begin position="1100"/>
        <end position="1136"/>
    </location>
</feature>
<feature type="region of interest" description="Disordered" evidence="4">
    <location>
        <begin position="109"/>
        <end position="285"/>
    </location>
</feature>
<comment type="caution">
    <text evidence="5">The sequence shown here is derived from an EMBL/GenBank/DDBJ whole genome shotgun (WGS) entry which is preliminary data.</text>
</comment>
<dbReference type="SMART" id="SM00248">
    <property type="entry name" value="ANK"/>
    <property type="match status" value="6"/>
</dbReference>